<proteinExistence type="predicted"/>
<dbReference type="Proteomes" id="UP000245829">
    <property type="component" value="Unassembled WGS sequence"/>
</dbReference>
<dbReference type="AlphaFoldDB" id="A0A2S2KR23"/>
<reference evidence="1 2" key="1">
    <citation type="submission" date="2018-05" db="EMBL/GenBank/DDBJ databases">
        <title>genome sequencing of Nitrosopumilus sp. NM25.</title>
        <authorList>
            <person name="Mori K."/>
            <person name="Nakagawa T."/>
        </authorList>
    </citation>
    <scope>NUCLEOTIDE SEQUENCE [LARGE SCALE GENOMIC DNA]</scope>
    <source>
        <strain evidence="1 2">NM25</strain>
    </source>
</reference>
<protein>
    <submittedName>
        <fullName evidence="1">Uncharacterized protein</fullName>
    </submittedName>
</protein>
<keyword evidence="2" id="KW-1185">Reference proteome</keyword>
<sequence>MSLQEFDALINRMKLAYDYADNLGQYVEAAKVLYQMNDQLPDDLQLYLEELDNPESAKSFIMKYNNELKSAIVSYRQRLMNF</sequence>
<name>A0A2S2KR23_9ARCH</name>
<dbReference type="OrthoDB" id="4971at2157"/>
<evidence type="ECO:0000313" key="2">
    <source>
        <dbReference type="Proteomes" id="UP000245829"/>
    </source>
</evidence>
<accession>A0A2S2KR23</accession>
<dbReference type="RefSeq" id="WP_109876629.1">
    <property type="nucleotide sequence ID" value="NZ_AP026695.1"/>
</dbReference>
<gene>
    <name evidence="1" type="ORF">NZNM25_07720</name>
</gene>
<dbReference type="EMBL" id="BGKI01000004">
    <property type="protein sequence ID" value="GBH33981.1"/>
    <property type="molecule type" value="Genomic_DNA"/>
</dbReference>
<comment type="caution">
    <text evidence="1">The sequence shown here is derived from an EMBL/GenBank/DDBJ whole genome shotgun (WGS) entry which is preliminary data.</text>
</comment>
<evidence type="ECO:0000313" key="1">
    <source>
        <dbReference type="EMBL" id="GBH33981.1"/>
    </source>
</evidence>
<dbReference type="GeneID" id="76208904"/>
<organism evidence="1 2">
    <name type="scientific">Nitrosopumilus zosterae</name>
    <dbReference type="NCBI Taxonomy" id="718286"/>
    <lineage>
        <taxon>Archaea</taxon>
        <taxon>Nitrososphaerota</taxon>
        <taxon>Nitrososphaeria</taxon>
        <taxon>Nitrosopumilales</taxon>
        <taxon>Nitrosopumilaceae</taxon>
        <taxon>Nitrosopumilus</taxon>
    </lineage>
</organism>